<reference evidence="1" key="1">
    <citation type="submission" date="2023-11" db="EMBL/GenBank/DDBJ databases">
        <authorList>
            <person name="Poullet M."/>
        </authorList>
    </citation>
    <scope>NUCLEOTIDE SEQUENCE</scope>
    <source>
        <strain evidence="1">E1834</strain>
    </source>
</reference>
<comment type="caution">
    <text evidence="1">The sequence shown here is derived from an EMBL/GenBank/DDBJ whole genome shotgun (WGS) entry which is preliminary data.</text>
</comment>
<dbReference type="Proteomes" id="UP001497535">
    <property type="component" value="Unassembled WGS sequence"/>
</dbReference>
<evidence type="ECO:0000313" key="2">
    <source>
        <dbReference type="Proteomes" id="UP001497535"/>
    </source>
</evidence>
<name>A0ACB0Z5A4_MELEN</name>
<gene>
    <name evidence="1" type="ORF">MENTE1834_LOCUS20800</name>
</gene>
<keyword evidence="2" id="KW-1185">Reference proteome</keyword>
<sequence>MFQIQFLNLKGSNSYEDQVKYIEEKFESLNSNPNKTVYIHETCATDTNQVIKLYNLVKQLRYSYFSPLASAKG</sequence>
<evidence type="ECO:0000313" key="1">
    <source>
        <dbReference type="EMBL" id="CAK5074100.1"/>
    </source>
</evidence>
<organism evidence="1 2">
    <name type="scientific">Meloidogyne enterolobii</name>
    <name type="common">Root-knot nematode worm</name>
    <name type="synonym">Meloidogyne mayaguensis</name>
    <dbReference type="NCBI Taxonomy" id="390850"/>
    <lineage>
        <taxon>Eukaryota</taxon>
        <taxon>Metazoa</taxon>
        <taxon>Ecdysozoa</taxon>
        <taxon>Nematoda</taxon>
        <taxon>Chromadorea</taxon>
        <taxon>Rhabditida</taxon>
        <taxon>Tylenchina</taxon>
        <taxon>Tylenchomorpha</taxon>
        <taxon>Tylenchoidea</taxon>
        <taxon>Meloidogynidae</taxon>
        <taxon>Meloidogyninae</taxon>
        <taxon>Meloidogyne</taxon>
    </lineage>
</organism>
<protein>
    <submittedName>
        <fullName evidence="1">Uncharacterized protein</fullName>
    </submittedName>
</protein>
<proteinExistence type="predicted"/>
<accession>A0ACB0Z5A4</accession>
<dbReference type="EMBL" id="CAVMJV010000025">
    <property type="protein sequence ID" value="CAK5074100.1"/>
    <property type="molecule type" value="Genomic_DNA"/>
</dbReference>